<evidence type="ECO:0000313" key="1">
    <source>
        <dbReference type="EMBL" id="GHF22368.1"/>
    </source>
</evidence>
<name>A0A8J3GSK8_9MICO</name>
<keyword evidence="2" id="KW-1185">Reference proteome</keyword>
<dbReference type="EMBL" id="BNAI01000005">
    <property type="protein sequence ID" value="GHF22368.1"/>
    <property type="molecule type" value="Genomic_DNA"/>
</dbReference>
<comment type="caution">
    <text evidence="1">The sequence shown here is derived from an EMBL/GenBank/DDBJ whole genome shotgun (WGS) entry which is preliminary data.</text>
</comment>
<dbReference type="Proteomes" id="UP000617531">
    <property type="component" value="Unassembled WGS sequence"/>
</dbReference>
<protein>
    <submittedName>
        <fullName evidence="1">Uncharacterized protein</fullName>
    </submittedName>
</protein>
<dbReference type="AlphaFoldDB" id="A0A8J3GSK8"/>
<dbReference type="InterPro" id="IPR027273">
    <property type="entry name" value="Neocarzinostatin-like"/>
</dbReference>
<sequence>MAALLALVFTGVGMVIVPILTHVDQGDANQVLPDEEWPLEATATGDDGRERRIQIVAVEPGTTVDTSALAPGDRFVVSGTGYDPARGIYVAICAIPDDPSQKPGPCLGGVPDQEAVEVAEGTIQFAPSNWINDDWAWRLFGARSYDDRDTGTFTAYIEVPPTADENVDCSEVACALYTRNDHTAANDRVQDVYIPLGFVG</sequence>
<accession>A0A8J3GSK8</accession>
<evidence type="ECO:0000313" key="2">
    <source>
        <dbReference type="Proteomes" id="UP000617531"/>
    </source>
</evidence>
<organism evidence="1 2">
    <name type="scientific">Pseudolysinimonas yzui</name>
    <dbReference type="NCBI Taxonomy" id="2708254"/>
    <lineage>
        <taxon>Bacteria</taxon>
        <taxon>Bacillati</taxon>
        <taxon>Actinomycetota</taxon>
        <taxon>Actinomycetes</taxon>
        <taxon>Micrococcales</taxon>
        <taxon>Microbacteriaceae</taxon>
        <taxon>Pseudolysinimonas</taxon>
    </lineage>
</organism>
<reference evidence="1" key="2">
    <citation type="submission" date="2020-09" db="EMBL/GenBank/DDBJ databases">
        <authorList>
            <person name="Sun Q."/>
            <person name="Zhou Y."/>
        </authorList>
    </citation>
    <scope>NUCLEOTIDE SEQUENCE</scope>
    <source>
        <strain evidence="1">CGMCC 1.16548</strain>
    </source>
</reference>
<dbReference type="Gene3D" id="2.60.40.230">
    <property type="entry name" value="Neocarzinostatin-like"/>
    <property type="match status" value="1"/>
</dbReference>
<reference evidence="1" key="1">
    <citation type="journal article" date="2014" name="Int. J. Syst. Evol. Microbiol.">
        <title>Complete genome sequence of Corynebacterium casei LMG S-19264T (=DSM 44701T), isolated from a smear-ripened cheese.</title>
        <authorList>
            <consortium name="US DOE Joint Genome Institute (JGI-PGF)"/>
            <person name="Walter F."/>
            <person name="Albersmeier A."/>
            <person name="Kalinowski J."/>
            <person name="Ruckert C."/>
        </authorList>
    </citation>
    <scope>NUCLEOTIDE SEQUENCE</scope>
    <source>
        <strain evidence="1">CGMCC 1.16548</strain>
    </source>
</reference>
<gene>
    <name evidence="1" type="ORF">GCM10011600_24430</name>
</gene>
<proteinExistence type="predicted"/>
<dbReference type="SUPFAM" id="SSF49319">
    <property type="entry name" value="Actinoxanthin-like"/>
    <property type="match status" value="1"/>
</dbReference>